<protein>
    <submittedName>
        <fullName evidence="4 5">Uncharacterized protein LOC104747425 isoform X1</fullName>
    </submittedName>
</protein>
<reference evidence="4 5" key="3">
    <citation type="submission" date="2025-05" db="UniProtKB">
        <authorList>
            <consortium name="RefSeq"/>
        </authorList>
    </citation>
    <scope>IDENTIFICATION</scope>
    <source>
        <tissue evidence="4 5">Leaf</tissue>
    </source>
</reference>
<reference evidence="3" key="1">
    <citation type="journal article" date="1997" name="Nucleic Acids Res.">
        <title>tRNAscan-SE: a program for improved detection of transfer RNA genes in genomic sequence.</title>
        <authorList>
            <person name="Lowe T.M."/>
            <person name="Eddy S.R."/>
        </authorList>
    </citation>
    <scope>NUCLEOTIDE SEQUENCE [LARGE SCALE GENOMIC DNA]</scope>
    <source>
        <strain evidence="3">r\DH55</strain>
    </source>
</reference>
<gene>
    <name evidence="4 5" type="primary">LOC104747425</name>
</gene>
<dbReference type="PANTHER" id="PTHR31286">
    <property type="entry name" value="GLYCINE-RICH CELL WALL STRUCTURAL PROTEIN 1.8-LIKE"/>
    <property type="match status" value="1"/>
</dbReference>
<dbReference type="RefSeq" id="XP_010467351.1">
    <property type="nucleotide sequence ID" value="XM_010469049.2"/>
</dbReference>
<dbReference type="InterPro" id="IPR025558">
    <property type="entry name" value="DUF4283"/>
</dbReference>
<dbReference type="GeneID" id="104747425"/>
<reference evidence="3" key="2">
    <citation type="journal article" date="2014" name="Nat. Commun.">
        <title>The emerging biofuel crop Camelina sativa retains a highly undifferentiated hexaploid genome structure.</title>
        <authorList>
            <person name="Kagale S."/>
            <person name="Koh C."/>
            <person name="Nixon J."/>
            <person name="Bollina V."/>
            <person name="Clarke W.E."/>
            <person name="Tuteja R."/>
            <person name="Spillane C."/>
            <person name="Robinson S.J."/>
            <person name="Links M.G."/>
            <person name="Clarke C."/>
            <person name="Higgins E.E."/>
            <person name="Huebert T."/>
            <person name="Sharpe A.G."/>
            <person name="Parkin I.A."/>
        </authorList>
    </citation>
    <scope>NUCLEOTIDE SEQUENCE [LARGE SCALE GENOMIC DNA]</scope>
    <source>
        <strain evidence="3">r\DH55</strain>
    </source>
</reference>
<evidence type="ECO:0000259" key="2">
    <source>
        <dbReference type="Pfam" id="PF14111"/>
    </source>
</evidence>
<keyword evidence="3" id="KW-1185">Reference proteome</keyword>
<feature type="domain" description="DUF4283" evidence="2">
    <location>
        <begin position="119"/>
        <end position="201"/>
    </location>
</feature>
<evidence type="ECO:0000313" key="5">
    <source>
        <dbReference type="RefSeq" id="XP_010467352.1"/>
    </source>
</evidence>
<dbReference type="Proteomes" id="UP000694864">
    <property type="component" value="Chromosome 15"/>
</dbReference>
<dbReference type="PANTHER" id="PTHR31286:SF99">
    <property type="entry name" value="DUF4283 DOMAIN-CONTAINING PROTEIN"/>
    <property type="match status" value="1"/>
</dbReference>
<feature type="region of interest" description="Disordered" evidence="1">
    <location>
        <begin position="49"/>
        <end position="82"/>
    </location>
</feature>
<proteinExistence type="predicted"/>
<name>A0ABM0W8T1_CAMSA</name>
<dbReference type="Pfam" id="PF14111">
    <property type="entry name" value="DUF4283"/>
    <property type="match status" value="1"/>
</dbReference>
<evidence type="ECO:0000256" key="1">
    <source>
        <dbReference type="SAM" id="MobiDB-lite"/>
    </source>
</evidence>
<dbReference type="RefSeq" id="XP_010467352.1">
    <property type="nucleotide sequence ID" value="XM_010469050.2"/>
</dbReference>
<organism evidence="3 4">
    <name type="scientific">Camelina sativa</name>
    <name type="common">False flax</name>
    <name type="synonym">Myagrum sativum</name>
    <dbReference type="NCBI Taxonomy" id="90675"/>
    <lineage>
        <taxon>Eukaryota</taxon>
        <taxon>Viridiplantae</taxon>
        <taxon>Streptophyta</taxon>
        <taxon>Embryophyta</taxon>
        <taxon>Tracheophyta</taxon>
        <taxon>Spermatophyta</taxon>
        <taxon>Magnoliopsida</taxon>
        <taxon>eudicotyledons</taxon>
        <taxon>Gunneridae</taxon>
        <taxon>Pentapetalae</taxon>
        <taxon>rosids</taxon>
        <taxon>malvids</taxon>
        <taxon>Brassicales</taxon>
        <taxon>Brassicaceae</taxon>
        <taxon>Camelineae</taxon>
        <taxon>Camelina</taxon>
    </lineage>
</organism>
<evidence type="ECO:0000313" key="3">
    <source>
        <dbReference type="Proteomes" id="UP000694864"/>
    </source>
</evidence>
<accession>A0ABM0W8T1</accession>
<evidence type="ECO:0000313" key="4">
    <source>
        <dbReference type="RefSeq" id="XP_010467351.1"/>
    </source>
</evidence>
<dbReference type="InterPro" id="IPR040256">
    <property type="entry name" value="At4g02000-like"/>
</dbReference>
<sequence>MPFTRHDILRITRRKERTTTVSHFYLMQSNLLTMSDAISSNYEIEMMEIRDKGPPPGDPPDTPGTWVRKATGGLSGDRPSPEGVIPDDYVTERLRVEFPDGHHGEPVITIHNDVLVAMNGLWKQYMIVKVLGQNVPLPVLSRKFWELWKLRGGMTVLDLPRQFFIIRFEVEEEYMAAVIGGPWKAFGSYLMVQAWSPSFDPLTDDIFTTPVWNRLSHIPFNLYHRSILLGIAGSLGKPIRIDPMTLNVERARFARICVEVDLRNPLKMSVVINGERYFVMYEGLTNTCSGCGVYGHLVHGCPQREPEKEVVAVSPSVVRRSSGRDKDEDGFTVVRRSGNRSEKKNKRVSFSAGNLGGGFGRNLQEIPTVKESARITV</sequence>